<dbReference type="EMBL" id="BGZK01002167">
    <property type="protein sequence ID" value="GBP91397.1"/>
    <property type="molecule type" value="Genomic_DNA"/>
</dbReference>
<sequence length="231" mass="25634">MGERRATPFLPLPPVPGGLSRLLFTFYVRQTSDKNDRQNPSPLYRPTLSCIRYSISTQEASKALMNPIPHCVKCRELQATKDCKCTKESGAIPKCVNCNSEGHPASYKGYPKVLHFFKNAVGIKKNIKKPSAPDFSDRNFPVLSGKTSRAAVDVARSIVPTLTTNAWLRKPPLRVVTEPANEATRKPPPSRPHLMVKSPEFAQLAADFRKARNEENRLTVIPPPSTSAQQT</sequence>
<keyword evidence="2" id="KW-1185">Reference proteome</keyword>
<comment type="caution">
    <text evidence="1">The sequence shown here is derived from an EMBL/GenBank/DDBJ whole genome shotgun (WGS) entry which is preliminary data.</text>
</comment>
<gene>
    <name evidence="1" type="ORF">EVAR_67286_1</name>
</gene>
<proteinExistence type="predicted"/>
<dbReference type="Proteomes" id="UP000299102">
    <property type="component" value="Unassembled WGS sequence"/>
</dbReference>
<protein>
    <recommendedName>
        <fullName evidence="3">Nucleic-acid-binding protein from transposon X-element</fullName>
    </recommendedName>
</protein>
<evidence type="ECO:0000313" key="2">
    <source>
        <dbReference type="Proteomes" id="UP000299102"/>
    </source>
</evidence>
<reference evidence="1 2" key="1">
    <citation type="journal article" date="2019" name="Commun. Biol.">
        <title>The bagworm genome reveals a unique fibroin gene that provides high tensile strength.</title>
        <authorList>
            <person name="Kono N."/>
            <person name="Nakamura H."/>
            <person name="Ohtoshi R."/>
            <person name="Tomita M."/>
            <person name="Numata K."/>
            <person name="Arakawa K."/>
        </authorList>
    </citation>
    <scope>NUCLEOTIDE SEQUENCE [LARGE SCALE GENOMIC DNA]</scope>
</reference>
<organism evidence="1 2">
    <name type="scientific">Eumeta variegata</name>
    <name type="common">Bagworm moth</name>
    <name type="synonym">Eumeta japonica</name>
    <dbReference type="NCBI Taxonomy" id="151549"/>
    <lineage>
        <taxon>Eukaryota</taxon>
        <taxon>Metazoa</taxon>
        <taxon>Ecdysozoa</taxon>
        <taxon>Arthropoda</taxon>
        <taxon>Hexapoda</taxon>
        <taxon>Insecta</taxon>
        <taxon>Pterygota</taxon>
        <taxon>Neoptera</taxon>
        <taxon>Endopterygota</taxon>
        <taxon>Lepidoptera</taxon>
        <taxon>Glossata</taxon>
        <taxon>Ditrysia</taxon>
        <taxon>Tineoidea</taxon>
        <taxon>Psychidae</taxon>
        <taxon>Oiketicinae</taxon>
        <taxon>Eumeta</taxon>
    </lineage>
</organism>
<evidence type="ECO:0000313" key="1">
    <source>
        <dbReference type="EMBL" id="GBP91397.1"/>
    </source>
</evidence>
<dbReference type="AlphaFoldDB" id="A0A4C1ZXP7"/>
<dbReference type="OrthoDB" id="7700311at2759"/>
<name>A0A4C1ZXP7_EUMVA</name>
<evidence type="ECO:0008006" key="3">
    <source>
        <dbReference type="Google" id="ProtNLM"/>
    </source>
</evidence>
<accession>A0A4C1ZXP7</accession>